<evidence type="ECO:0000313" key="1">
    <source>
        <dbReference type="EMBL" id="KAH3873402.1"/>
    </source>
</evidence>
<dbReference type="EMBL" id="JAIWYP010000002">
    <property type="protein sequence ID" value="KAH3873402.1"/>
    <property type="molecule type" value="Genomic_DNA"/>
</dbReference>
<comment type="caution">
    <text evidence="1">The sequence shown here is derived from an EMBL/GenBank/DDBJ whole genome shotgun (WGS) entry which is preliminary data.</text>
</comment>
<protein>
    <submittedName>
        <fullName evidence="1">Uncharacterized protein</fullName>
    </submittedName>
</protein>
<sequence length="53" mass="6082">MLCTDADWDNLSISVTVDRAQLREFVCDLDYQMIVDDIWRVIDPMGFAADVSL</sequence>
<accession>A0A9D4MDC4</accession>
<dbReference type="Proteomes" id="UP000828390">
    <property type="component" value="Unassembled WGS sequence"/>
</dbReference>
<proteinExistence type="predicted"/>
<organism evidence="1 2">
    <name type="scientific">Dreissena polymorpha</name>
    <name type="common">Zebra mussel</name>
    <name type="synonym">Mytilus polymorpha</name>
    <dbReference type="NCBI Taxonomy" id="45954"/>
    <lineage>
        <taxon>Eukaryota</taxon>
        <taxon>Metazoa</taxon>
        <taxon>Spiralia</taxon>
        <taxon>Lophotrochozoa</taxon>
        <taxon>Mollusca</taxon>
        <taxon>Bivalvia</taxon>
        <taxon>Autobranchia</taxon>
        <taxon>Heteroconchia</taxon>
        <taxon>Euheterodonta</taxon>
        <taxon>Imparidentia</taxon>
        <taxon>Neoheterodontei</taxon>
        <taxon>Myida</taxon>
        <taxon>Dreissenoidea</taxon>
        <taxon>Dreissenidae</taxon>
        <taxon>Dreissena</taxon>
    </lineage>
</organism>
<reference evidence="1" key="1">
    <citation type="journal article" date="2019" name="bioRxiv">
        <title>The Genome of the Zebra Mussel, Dreissena polymorpha: A Resource for Invasive Species Research.</title>
        <authorList>
            <person name="McCartney M.A."/>
            <person name="Auch B."/>
            <person name="Kono T."/>
            <person name="Mallez S."/>
            <person name="Zhang Y."/>
            <person name="Obille A."/>
            <person name="Becker A."/>
            <person name="Abrahante J.E."/>
            <person name="Garbe J."/>
            <person name="Badalamenti J.P."/>
            <person name="Herman A."/>
            <person name="Mangelson H."/>
            <person name="Liachko I."/>
            <person name="Sullivan S."/>
            <person name="Sone E.D."/>
            <person name="Koren S."/>
            <person name="Silverstein K.A.T."/>
            <person name="Beckman K.B."/>
            <person name="Gohl D.M."/>
        </authorList>
    </citation>
    <scope>NUCLEOTIDE SEQUENCE</scope>
    <source>
        <strain evidence="1">Duluth1</strain>
        <tissue evidence="1">Whole animal</tissue>
    </source>
</reference>
<gene>
    <name evidence="1" type="ORF">DPMN_036637</name>
</gene>
<keyword evidence="2" id="KW-1185">Reference proteome</keyword>
<evidence type="ECO:0000313" key="2">
    <source>
        <dbReference type="Proteomes" id="UP000828390"/>
    </source>
</evidence>
<reference evidence="1" key="2">
    <citation type="submission" date="2020-11" db="EMBL/GenBank/DDBJ databases">
        <authorList>
            <person name="McCartney M.A."/>
            <person name="Auch B."/>
            <person name="Kono T."/>
            <person name="Mallez S."/>
            <person name="Becker A."/>
            <person name="Gohl D.M."/>
            <person name="Silverstein K.A.T."/>
            <person name="Koren S."/>
            <person name="Bechman K.B."/>
            <person name="Herman A."/>
            <person name="Abrahante J.E."/>
            <person name="Garbe J."/>
        </authorList>
    </citation>
    <scope>NUCLEOTIDE SEQUENCE</scope>
    <source>
        <strain evidence="1">Duluth1</strain>
        <tissue evidence="1">Whole animal</tissue>
    </source>
</reference>
<name>A0A9D4MDC4_DREPO</name>
<dbReference type="AlphaFoldDB" id="A0A9D4MDC4"/>